<feature type="region of interest" description="Disordered" evidence="1">
    <location>
        <begin position="65"/>
        <end position="90"/>
    </location>
</feature>
<reference evidence="4" key="1">
    <citation type="submission" date="2017-02" db="UniProtKB">
        <authorList>
            <consortium name="WormBaseParasite"/>
        </authorList>
    </citation>
    <scope>IDENTIFICATION</scope>
</reference>
<evidence type="ECO:0000256" key="1">
    <source>
        <dbReference type="SAM" id="MobiDB-lite"/>
    </source>
</evidence>
<sequence length="90" mass="9916">MFVAVVVCGVDNFRDSYGDGDADVSDAAVALLPVQGILNIYLISVDRSAAQKSVLLQLWQPIKNKEQREEERQDKRKEGNEEQAGHKGAS</sequence>
<dbReference type="Proteomes" id="UP000274131">
    <property type="component" value="Unassembled WGS sequence"/>
</dbReference>
<protein>
    <submittedName>
        <fullName evidence="2 4">Uncharacterized protein</fullName>
    </submittedName>
</protein>
<dbReference type="WBParaSite" id="EVEC_0000933001-mRNA-1">
    <property type="protein sequence ID" value="EVEC_0000933001-mRNA-1"/>
    <property type="gene ID" value="EVEC_0000933001"/>
</dbReference>
<name>A0A0N4VF36_ENTVE</name>
<gene>
    <name evidence="2" type="ORF">EVEC_LOCUS8756</name>
</gene>
<evidence type="ECO:0000313" key="2">
    <source>
        <dbReference type="EMBL" id="VDD94005.1"/>
    </source>
</evidence>
<dbReference type="EMBL" id="UXUI01009592">
    <property type="protein sequence ID" value="VDD94005.1"/>
    <property type="molecule type" value="Genomic_DNA"/>
</dbReference>
<accession>A0A0N4VF36</accession>
<organism evidence="4">
    <name type="scientific">Enterobius vermicularis</name>
    <name type="common">Human pinworm</name>
    <dbReference type="NCBI Taxonomy" id="51028"/>
    <lineage>
        <taxon>Eukaryota</taxon>
        <taxon>Metazoa</taxon>
        <taxon>Ecdysozoa</taxon>
        <taxon>Nematoda</taxon>
        <taxon>Chromadorea</taxon>
        <taxon>Rhabditida</taxon>
        <taxon>Spirurina</taxon>
        <taxon>Oxyuridomorpha</taxon>
        <taxon>Oxyuroidea</taxon>
        <taxon>Oxyuridae</taxon>
        <taxon>Enterobius</taxon>
    </lineage>
</organism>
<dbReference type="AlphaFoldDB" id="A0A0N4VF36"/>
<evidence type="ECO:0000313" key="4">
    <source>
        <dbReference type="WBParaSite" id="EVEC_0000933001-mRNA-1"/>
    </source>
</evidence>
<evidence type="ECO:0000313" key="3">
    <source>
        <dbReference type="Proteomes" id="UP000274131"/>
    </source>
</evidence>
<keyword evidence="3" id="KW-1185">Reference proteome</keyword>
<reference evidence="2 3" key="2">
    <citation type="submission" date="2018-10" db="EMBL/GenBank/DDBJ databases">
        <authorList>
            <consortium name="Pathogen Informatics"/>
        </authorList>
    </citation>
    <scope>NUCLEOTIDE SEQUENCE [LARGE SCALE GENOMIC DNA]</scope>
</reference>
<proteinExistence type="predicted"/>